<feature type="region of interest" description="Disordered" evidence="1">
    <location>
        <begin position="1"/>
        <end position="22"/>
    </location>
</feature>
<dbReference type="Proteomes" id="UP000268535">
    <property type="component" value="Unassembled WGS sequence"/>
</dbReference>
<protein>
    <submittedName>
        <fullName evidence="2">Uncharacterized protein</fullName>
    </submittedName>
</protein>
<evidence type="ECO:0000313" key="2">
    <source>
        <dbReference type="EMBL" id="RKO96433.1"/>
    </source>
</evidence>
<dbReference type="EMBL" id="ML009955">
    <property type="protein sequence ID" value="RKO96433.1"/>
    <property type="molecule type" value="Genomic_DNA"/>
</dbReference>
<dbReference type="AlphaFoldDB" id="A0A4P9WVT8"/>
<feature type="compositionally biased region" description="Basic residues" evidence="1">
    <location>
        <begin position="67"/>
        <end position="85"/>
    </location>
</feature>
<name>A0A4P9WVT8_9FUNG</name>
<reference evidence="3" key="1">
    <citation type="journal article" date="2018" name="Nat. Microbiol.">
        <title>Leveraging single-cell genomics to expand the fungal tree of life.</title>
        <authorList>
            <person name="Ahrendt S.R."/>
            <person name="Quandt C.A."/>
            <person name="Ciobanu D."/>
            <person name="Clum A."/>
            <person name="Salamov A."/>
            <person name="Andreopoulos B."/>
            <person name="Cheng J.F."/>
            <person name="Woyke T."/>
            <person name="Pelin A."/>
            <person name="Henrissat B."/>
            <person name="Reynolds N.K."/>
            <person name="Benny G.L."/>
            <person name="Smith M.E."/>
            <person name="James T.Y."/>
            <person name="Grigoriev I.V."/>
        </authorList>
    </citation>
    <scope>NUCLEOTIDE SEQUENCE [LARGE SCALE GENOMIC DNA]</scope>
    <source>
        <strain evidence="3">ATCC 52028</strain>
    </source>
</reference>
<sequence length="120" mass="12969">MMQARRSAALAALANPPSRRRSMARPWWWASLVPQEKPVGTVGVTGTPGDSDARERPREAKPPRLARLGRPRHKAFPPSRMRHGWAKPPATPVVAPAAAAAVVTAAIVDNSRMCPVIEDP</sequence>
<feature type="compositionally biased region" description="Basic and acidic residues" evidence="1">
    <location>
        <begin position="51"/>
        <end position="62"/>
    </location>
</feature>
<evidence type="ECO:0000256" key="1">
    <source>
        <dbReference type="SAM" id="MobiDB-lite"/>
    </source>
</evidence>
<organism evidence="2 3">
    <name type="scientific">Caulochytrium protostelioides</name>
    <dbReference type="NCBI Taxonomy" id="1555241"/>
    <lineage>
        <taxon>Eukaryota</taxon>
        <taxon>Fungi</taxon>
        <taxon>Fungi incertae sedis</taxon>
        <taxon>Chytridiomycota</taxon>
        <taxon>Chytridiomycota incertae sedis</taxon>
        <taxon>Chytridiomycetes</taxon>
        <taxon>Caulochytriales</taxon>
        <taxon>Caulochytriaceae</taxon>
        <taxon>Caulochytrium</taxon>
    </lineage>
</organism>
<proteinExistence type="predicted"/>
<feature type="compositionally biased region" description="Low complexity" evidence="1">
    <location>
        <begin position="1"/>
        <end position="17"/>
    </location>
</feature>
<gene>
    <name evidence="2" type="ORF">CAUPRSCDRAFT_11874</name>
</gene>
<accession>A0A4P9WVT8</accession>
<evidence type="ECO:0000313" key="3">
    <source>
        <dbReference type="Proteomes" id="UP000268535"/>
    </source>
</evidence>
<feature type="region of interest" description="Disordered" evidence="1">
    <location>
        <begin position="38"/>
        <end position="88"/>
    </location>
</feature>